<evidence type="ECO:0000313" key="1">
    <source>
        <dbReference type="EMBL" id="TWW56593.1"/>
    </source>
</evidence>
<dbReference type="EMBL" id="RHFK02000021">
    <property type="protein sequence ID" value="TWW56593.1"/>
    <property type="molecule type" value="Genomic_DNA"/>
</dbReference>
<organism evidence="1 2">
    <name type="scientific">Takifugu flavidus</name>
    <name type="common">sansaifugu</name>
    <dbReference type="NCBI Taxonomy" id="433684"/>
    <lineage>
        <taxon>Eukaryota</taxon>
        <taxon>Metazoa</taxon>
        <taxon>Chordata</taxon>
        <taxon>Craniata</taxon>
        <taxon>Vertebrata</taxon>
        <taxon>Euteleostomi</taxon>
        <taxon>Actinopterygii</taxon>
        <taxon>Neopterygii</taxon>
        <taxon>Teleostei</taxon>
        <taxon>Neoteleostei</taxon>
        <taxon>Acanthomorphata</taxon>
        <taxon>Eupercaria</taxon>
        <taxon>Tetraodontiformes</taxon>
        <taxon>Tetradontoidea</taxon>
        <taxon>Tetraodontidae</taxon>
        <taxon>Takifugu</taxon>
    </lineage>
</organism>
<dbReference type="AlphaFoldDB" id="A0A5C6MP24"/>
<keyword evidence="1" id="KW-0687">Ribonucleoprotein</keyword>
<sequence length="70" mass="7949">MSKVSRDTLYEAVKEVLQGSLAKPRKFVESVELQISLKNYDPQKDKRFSGTVRFDLLLDPTFSLCATNPV</sequence>
<reference evidence="1 2" key="1">
    <citation type="submission" date="2019-04" db="EMBL/GenBank/DDBJ databases">
        <title>Chromosome genome assembly for Takifugu flavidus.</title>
        <authorList>
            <person name="Xiao S."/>
        </authorList>
    </citation>
    <scope>NUCLEOTIDE SEQUENCE [LARGE SCALE GENOMIC DNA]</scope>
    <source>
        <strain evidence="1">HTHZ2018</strain>
        <tissue evidence="1">Muscle</tissue>
    </source>
</reference>
<dbReference type="InterPro" id="IPR023674">
    <property type="entry name" value="Ribosomal_uL1-like"/>
</dbReference>
<dbReference type="GO" id="GO:0005840">
    <property type="term" value="C:ribosome"/>
    <property type="evidence" value="ECO:0007669"/>
    <property type="project" value="UniProtKB-KW"/>
</dbReference>
<gene>
    <name evidence="1" type="ORF">D4764_08G0005800</name>
</gene>
<dbReference type="Proteomes" id="UP000324091">
    <property type="component" value="Chromosome 8"/>
</dbReference>
<proteinExistence type="predicted"/>
<protein>
    <submittedName>
        <fullName evidence="1">60S ribosomal protein L10a</fullName>
    </submittedName>
</protein>
<comment type="caution">
    <text evidence="1">The sequence shown here is derived from an EMBL/GenBank/DDBJ whole genome shotgun (WGS) entry which is preliminary data.</text>
</comment>
<keyword evidence="1" id="KW-0689">Ribosomal protein</keyword>
<dbReference type="SUPFAM" id="SSF56808">
    <property type="entry name" value="Ribosomal protein L1"/>
    <property type="match status" value="1"/>
</dbReference>
<keyword evidence="2" id="KW-1185">Reference proteome</keyword>
<evidence type="ECO:0000313" key="2">
    <source>
        <dbReference type="Proteomes" id="UP000324091"/>
    </source>
</evidence>
<name>A0A5C6MP24_9TELE</name>
<dbReference type="Gene3D" id="3.30.190.20">
    <property type="match status" value="1"/>
</dbReference>
<accession>A0A5C6MP24</accession>